<name>E6TR95_EVAC2</name>
<dbReference type="KEGG" id="bco:Bcell_2348"/>
<gene>
    <name evidence="2" type="ordered locus">Bcell_2348</name>
</gene>
<dbReference type="EMBL" id="CP002394">
    <property type="protein sequence ID" value="ADU30607.1"/>
    <property type="molecule type" value="Genomic_DNA"/>
</dbReference>
<dbReference type="RefSeq" id="WP_013488942.1">
    <property type="nucleotide sequence ID" value="NC_014829.1"/>
</dbReference>
<feature type="compositionally biased region" description="Basic and acidic residues" evidence="1">
    <location>
        <begin position="20"/>
        <end position="46"/>
    </location>
</feature>
<dbReference type="Proteomes" id="UP000001401">
    <property type="component" value="Chromosome"/>
</dbReference>
<reference evidence="2" key="1">
    <citation type="submission" date="2010-12" db="EMBL/GenBank/DDBJ databases">
        <title>Complete sequence of Bacillus cellulosilyticus DSM 2522.</title>
        <authorList>
            <consortium name="US DOE Joint Genome Institute"/>
            <person name="Lucas S."/>
            <person name="Copeland A."/>
            <person name="Lapidus A."/>
            <person name="Cheng J.-F."/>
            <person name="Bruce D."/>
            <person name="Goodwin L."/>
            <person name="Pitluck S."/>
            <person name="Chertkov O."/>
            <person name="Detter J.C."/>
            <person name="Han C."/>
            <person name="Tapia R."/>
            <person name="Land M."/>
            <person name="Hauser L."/>
            <person name="Jeffries C."/>
            <person name="Kyrpides N."/>
            <person name="Ivanova N."/>
            <person name="Mikhailova N."/>
            <person name="Brumm P."/>
            <person name="Mead D."/>
            <person name="Woyke T."/>
        </authorList>
    </citation>
    <scope>NUCLEOTIDE SEQUENCE [LARGE SCALE GENOMIC DNA]</scope>
    <source>
        <strain evidence="2">DSM 2522</strain>
    </source>
</reference>
<protein>
    <submittedName>
        <fullName evidence="2">Uncharacterized protein</fullName>
    </submittedName>
</protein>
<accession>E6TR95</accession>
<dbReference type="STRING" id="649639.Bcell_2348"/>
<proteinExistence type="predicted"/>
<sequence length="46" mass="5458">MNTSEEEVKRRKKKSSLNDILHDTPHPRQIESDLNGEGKNEKQRKR</sequence>
<dbReference type="AlphaFoldDB" id="E6TR95"/>
<keyword evidence="3" id="KW-1185">Reference proteome</keyword>
<evidence type="ECO:0000256" key="1">
    <source>
        <dbReference type="SAM" id="MobiDB-lite"/>
    </source>
</evidence>
<feature type="region of interest" description="Disordered" evidence="1">
    <location>
        <begin position="1"/>
        <end position="46"/>
    </location>
</feature>
<evidence type="ECO:0000313" key="2">
    <source>
        <dbReference type="EMBL" id="ADU30607.1"/>
    </source>
</evidence>
<evidence type="ECO:0000313" key="3">
    <source>
        <dbReference type="Proteomes" id="UP000001401"/>
    </source>
</evidence>
<dbReference type="HOGENOM" id="CLU_3179977_0_0_9"/>
<organism evidence="2 3">
    <name type="scientific">Evansella cellulosilytica (strain ATCC 21833 / DSM 2522 / FERM P-1141 / JCM 9156 / N-4)</name>
    <name type="common">Bacillus cellulosilyticus</name>
    <dbReference type="NCBI Taxonomy" id="649639"/>
    <lineage>
        <taxon>Bacteria</taxon>
        <taxon>Bacillati</taxon>
        <taxon>Bacillota</taxon>
        <taxon>Bacilli</taxon>
        <taxon>Bacillales</taxon>
        <taxon>Bacillaceae</taxon>
        <taxon>Evansella</taxon>
    </lineage>
</organism>